<evidence type="ECO:0000256" key="12">
    <source>
        <dbReference type="PIRSR" id="PIRSR006247-1"/>
    </source>
</evidence>
<keyword evidence="11 13" id="KW-0472">Membrane</keyword>
<dbReference type="InterPro" id="IPR003445">
    <property type="entry name" value="Cat_transpt"/>
</dbReference>
<dbReference type="GO" id="GO:0046872">
    <property type="term" value="F:metal ion binding"/>
    <property type="evidence" value="ECO:0007669"/>
    <property type="project" value="UniProtKB-KW"/>
</dbReference>
<dbReference type="EMBL" id="FNAQ01000003">
    <property type="protein sequence ID" value="SDE02649.1"/>
    <property type="molecule type" value="Genomic_DNA"/>
</dbReference>
<keyword evidence="12" id="KW-0479">Metal-binding</keyword>
<sequence>MRATDVLHILGGLLLFLAGALLLPLPVALWFDDGAAGAFLQSALISLLAGLALLKGFAGGRELGLREGFAVVSFGWLLYALFGALPYLLSDAIPAPVDAIFETMSGFTTTGSTILSRIEPLPHSVLFWRALTHWLGGMGIIVLSLAILPLLGVGGMQLFQAEVPGPTADRLKPRIQDTAKLLWGVYVLLTAAEVVLLMAGGMNTFDAVCHAFATLATGGFSTRDASVAAYDSAYIDAVITLFMFLAGVNFSLHYYALRGRIDSYFRNEEFRFYLLLTGGATLLIMLFNQGAVYTSLADNLRYSLFQVASIMTTTGFGTADFEGWPVLSQYLLVFLMFIGGCAGSTGGGIKVARILLLLKQSFGQLHHLIHPRRVYLVKLGNQPVPAEVLQGILGFFALFMGVFVVASFLLAACGLDLVSAGAAVIATLGNIGPGLGSVGPVDNFGHVAPLGKMVLILCMLLGRLELFTVLVLLLPSFWRR</sequence>
<dbReference type="Pfam" id="PF02386">
    <property type="entry name" value="TrkH"/>
    <property type="match status" value="1"/>
</dbReference>
<evidence type="ECO:0000313" key="15">
    <source>
        <dbReference type="Proteomes" id="UP000243205"/>
    </source>
</evidence>
<dbReference type="AlphaFoldDB" id="A0A1G6ZJ17"/>
<feature type="transmembrane region" description="Helical" evidence="13">
    <location>
        <begin position="388"/>
        <end position="410"/>
    </location>
</feature>
<evidence type="ECO:0000256" key="10">
    <source>
        <dbReference type="ARBA" id="ARBA00023065"/>
    </source>
</evidence>
<accession>A0A1G6ZJ17</accession>
<evidence type="ECO:0000256" key="2">
    <source>
        <dbReference type="ARBA" id="ARBA00009137"/>
    </source>
</evidence>
<dbReference type="PANTHER" id="PTHR32024:SF2">
    <property type="entry name" value="TRK SYSTEM POTASSIUM UPTAKE PROTEIN TRKG-RELATED"/>
    <property type="match status" value="1"/>
</dbReference>
<dbReference type="OrthoDB" id="9810952at2"/>
<feature type="transmembrane region" description="Helical" evidence="13">
    <location>
        <begin position="417"/>
        <end position="441"/>
    </location>
</feature>
<feature type="transmembrane region" description="Helical" evidence="13">
    <location>
        <begin position="233"/>
        <end position="252"/>
    </location>
</feature>
<protein>
    <submittedName>
        <fullName evidence="14">Trk system potassium uptake protein TrkH</fullName>
    </submittedName>
</protein>
<feature type="binding site" evidence="12">
    <location>
        <position position="110"/>
    </location>
    <ligand>
        <name>K(+)</name>
        <dbReference type="ChEBI" id="CHEBI:29103"/>
    </ligand>
</feature>
<feature type="transmembrane region" description="Helical" evidence="13">
    <location>
        <begin position="38"/>
        <end position="57"/>
    </location>
</feature>
<dbReference type="RefSeq" id="WP_092076504.1">
    <property type="nucleotide sequence ID" value="NZ_FNAQ01000003.1"/>
</dbReference>
<comment type="similarity">
    <text evidence="2">Belongs to the TrkH potassium transport family.</text>
</comment>
<dbReference type="InterPro" id="IPR004772">
    <property type="entry name" value="TrkH"/>
</dbReference>
<keyword evidence="8 12" id="KW-0630">Potassium</keyword>
<gene>
    <name evidence="14" type="ORF">SAMN05661003_10311</name>
</gene>
<dbReference type="PIRSF" id="PIRSF006247">
    <property type="entry name" value="TrkH"/>
    <property type="match status" value="1"/>
</dbReference>
<keyword evidence="5" id="KW-0997">Cell inner membrane</keyword>
<evidence type="ECO:0000313" key="14">
    <source>
        <dbReference type="EMBL" id="SDE02649.1"/>
    </source>
</evidence>
<reference evidence="15" key="1">
    <citation type="submission" date="2016-10" db="EMBL/GenBank/DDBJ databases">
        <authorList>
            <person name="Varghese N."/>
            <person name="Submissions S."/>
        </authorList>
    </citation>
    <scope>NUCLEOTIDE SEQUENCE [LARGE SCALE GENOMIC DNA]</scope>
    <source>
        <strain evidence="15">DSM 8987</strain>
    </source>
</reference>
<keyword evidence="10" id="KW-0406">Ion transport</keyword>
<evidence type="ECO:0000256" key="9">
    <source>
        <dbReference type="ARBA" id="ARBA00022989"/>
    </source>
</evidence>
<proteinExistence type="inferred from homology"/>
<feature type="transmembrane region" description="Helical" evidence="13">
    <location>
        <begin position="330"/>
        <end position="349"/>
    </location>
</feature>
<feature type="transmembrane region" description="Helical" evidence="13">
    <location>
        <begin position="453"/>
        <end position="474"/>
    </location>
</feature>
<evidence type="ECO:0000256" key="3">
    <source>
        <dbReference type="ARBA" id="ARBA00022448"/>
    </source>
</evidence>
<dbReference type="Proteomes" id="UP000243205">
    <property type="component" value="Unassembled WGS sequence"/>
</dbReference>
<feature type="binding site" evidence="12">
    <location>
        <position position="314"/>
    </location>
    <ligand>
        <name>K(+)</name>
        <dbReference type="ChEBI" id="CHEBI:29103"/>
    </ligand>
</feature>
<evidence type="ECO:0000256" key="6">
    <source>
        <dbReference type="ARBA" id="ARBA00022538"/>
    </source>
</evidence>
<keyword evidence="4" id="KW-1003">Cell membrane</keyword>
<evidence type="ECO:0000256" key="7">
    <source>
        <dbReference type="ARBA" id="ARBA00022692"/>
    </source>
</evidence>
<evidence type="ECO:0000256" key="13">
    <source>
        <dbReference type="SAM" id="Phobius"/>
    </source>
</evidence>
<keyword evidence="6" id="KW-0633">Potassium transport</keyword>
<keyword evidence="3" id="KW-0813">Transport</keyword>
<dbReference type="STRING" id="57664.SAMN05661003_10311"/>
<evidence type="ECO:0000256" key="4">
    <source>
        <dbReference type="ARBA" id="ARBA00022475"/>
    </source>
</evidence>
<organism evidence="14 15">
    <name type="scientific">Desulfuromonas thiophila</name>
    <dbReference type="NCBI Taxonomy" id="57664"/>
    <lineage>
        <taxon>Bacteria</taxon>
        <taxon>Pseudomonadati</taxon>
        <taxon>Thermodesulfobacteriota</taxon>
        <taxon>Desulfuromonadia</taxon>
        <taxon>Desulfuromonadales</taxon>
        <taxon>Desulfuromonadaceae</taxon>
        <taxon>Desulfuromonas</taxon>
    </lineage>
</organism>
<keyword evidence="9 13" id="KW-1133">Transmembrane helix</keyword>
<feature type="transmembrane region" description="Helical" evidence="13">
    <location>
        <begin position="69"/>
        <end position="89"/>
    </location>
</feature>
<feature type="transmembrane region" description="Helical" evidence="13">
    <location>
        <begin position="134"/>
        <end position="159"/>
    </location>
</feature>
<evidence type="ECO:0000256" key="8">
    <source>
        <dbReference type="ARBA" id="ARBA00022958"/>
    </source>
</evidence>
<feature type="binding site" evidence="12">
    <location>
        <position position="109"/>
    </location>
    <ligand>
        <name>K(+)</name>
        <dbReference type="ChEBI" id="CHEBI:29103"/>
    </ligand>
</feature>
<keyword evidence="7 13" id="KW-0812">Transmembrane</keyword>
<name>A0A1G6ZJ17_9BACT</name>
<evidence type="ECO:0000256" key="1">
    <source>
        <dbReference type="ARBA" id="ARBA00004429"/>
    </source>
</evidence>
<dbReference type="GO" id="GO:0005886">
    <property type="term" value="C:plasma membrane"/>
    <property type="evidence" value="ECO:0007669"/>
    <property type="project" value="UniProtKB-SubCell"/>
</dbReference>
<feature type="transmembrane region" description="Helical" evidence="13">
    <location>
        <begin position="272"/>
        <end position="294"/>
    </location>
</feature>
<keyword evidence="15" id="KW-1185">Reference proteome</keyword>
<feature type="transmembrane region" description="Helical" evidence="13">
    <location>
        <begin position="180"/>
        <end position="199"/>
    </location>
</feature>
<dbReference type="PANTHER" id="PTHR32024">
    <property type="entry name" value="TRK SYSTEM POTASSIUM UPTAKE PROTEIN TRKG-RELATED"/>
    <property type="match status" value="1"/>
</dbReference>
<dbReference type="NCBIfam" id="TIGR00933">
    <property type="entry name" value="2a38"/>
    <property type="match status" value="1"/>
</dbReference>
<feature type="binding site" evidence="12">
    <location>
        <position position="313"/>
    </location>
    <ligand>
        <name>K(+)</name>
        <dbReference type="ChEBI" id="CHEBI:29103"/>
    </ligand>
</feature>
<feature type="binding site" evidence="12">
    <location>
        <position position="218"/>
    </location>
    <ligand>
        <name>K(+)</name>
        <dbReference type="ChEBI" id="CHEBI:29103"/>
    </ligand>
</feature>
<feature type="binding site" evidence="12">
    <location>
        <position position="430"/>
    </location>
    <ligand>
        <name>K(+)</name>
        <dbReference type="ChEBI" id="CHEBI:29103"/>
    </ligand>
</feature>
<feature type="transmembrane region" description="Helical" evidence="13">
    <location>
        <begin position="300"/>
        <end position="318"/>
    </location>
</feature>
<comment type="subcellular location">
    <subcellularLocation>
        <location evidence="1">Cell inner membrane</location>
        <topology evidence="1">Multi-pass membrane protein</topology>
    </subcellularLocation>
</comment>
<evidence type="ECO:0000256" key="5">
    <source>
        <dbReference type="ARBA" id="ARBA00022519"/>
    </source>
</evidence>
<dbReference type="GO" id="GO:0015379">
    <property type="term" value="F:potassium:chloride symporter activity"/>
    <property type="evidence" value="ECO:0007669"/>
    <property type="project" value="InterPro"/>
</dbReference>
<evidence type="ECO:0000256" key="11">
    <source>
        <dbReference type="ARBA" id="ARBA00023136"/>
    </source>
</evidence>